<sequence>MVPFPQPIKLNGSTRFPPTAIHEWEASHGLDLPPLTGMVNVKQLAARYGVSVATIWRWAQKARKDAAA</sequence>
<dbReference type="RefSeq" id="WP_096366400.1">
    <property type="nucleotide sequence ID" value="NZ_AP018052.1"/>
</dbReference>
<keyword evidence="2" id="KW-1185">Reference proteome</keyword>
<gene>
    <name evidence="1" type="ORF">FOKN1_1910</name>
</gene>
<dbReference type="KEGG" id="ttc:FOKN1_1910"/>
<dbReference type="GO" id="GO:0043565">
    <property type="term" value="F:sequence-specific DNA binding"/>
    <property type="evidence" value="ECO:0007669"/>
    <property type="project" value="InterPro"/>
</dbReference>
<protein>
    <recommendedName>
        <fullName evidence="3">Transposase</fullName>
    </recommendedName>
</protein>
<evidence type="ECO:0000313" key="1">
    <source>
        <dbReference type="EMBL" id="BAZ94292.1"/>
    </source>
</evidence>
<dbReference type="SUPFAM" id="SSF48295">
    <property type="entry name" value="TrpR-like"/>
    <property type="match status" value="1"/>
</dbReference>
<reference evidence="1 2" key="1">
    <citation type="submission" date="2017-05" db="EMBL/GenBank/DDBJ databases">
        <title>Thiocyanate degradation by Thiohalobacter thiocyanaticus FOKN1.</title>
        <authorList>
            <person name="Oshiki M."/>
            <person name="Fukushima T."/>
            <person name="Kawano S."/>
            <person name="Nakagawa J."/>
        </authorList>
    </citation>
    <scope>NUCLEOTIDE SEQUENCE [LARGE SCALE GENOMIC DNA]</scope>
    <source>
        <strain evidence="1 2">FOKN1</strain>
    </source>
</reference>
<dbReference type="Proteomes" id="UP000218765">
    <property type="component" value="Chromosome"/>
</dbReference>
<proteinExistence type="predicted"/>
<evidence type="ECO:0008006" key="3">
    <source>
        <dbReference type="Google" id="ProtNLM"/>
    </source>
</evidence>
<dbReference type="AlphaFoldDB" id="A0A1Z4VS96"/>
<dbReference type="EMBL" id="AP018052">
    <property type="protein sequence ID" value="BAZ94292.1"/>
    <property type="molecule type" value="Genomic_DNA"/>
</dbReference>
<dbReference type="InterPro" id="IPR010921">
    <property type="entry name" value="Trp_repressor/repl_initiator"/>
</dbReference>
<organism evidence="1 2">
    <name type="scientific">Thiohalobacter thiocyanaticus</name>
    <dbReference type="NCBI Taxonomy" id="585455"/>
    <lineage>
        <taxon>Bacteria</taxon>
        <taxon>Pseudomonadati</taxon>
        <taxon>Pseudomonadota</taxon>
        <taxon>Gammaproteobacteria</taxon>
        <taxon>Thiohalobacterales</taxon>
        <taxon>Thiohalobacteraceae</taxon>
        <taxon>Thiohalobacter</taxon>
    </lineage>
</organism>
<accession>A0A1Z4VS96</accession>
<dbReference type="OrthoDB" id="5297660at2"/>
<name>A0A1Z4VS96_9GAMM</name>
<evidence type="ECO:0000313" key="2">
    <source>
        <dbReference type="Proteomes" id="UP000218765"/>
    </source>
</evidence>